<comment type="caution">
    <text evidence="1">The sequence shown here is derived from an EMBL/GenBank/DDBJ whole genome shotgun (WGS) entry which is preliminary data.</text>
</comment>
<organism evidence="1 2">
    <name type="scientific">Suilimivivens aceti</name>
    <dbReference type="NCBI Taxonomy" id="2981774"/>
    <lineage>
        <taxon>Bacteria</taxon>
        <taxon>Bacillati</taxon>
        <taxon>Bacillota</taxon>
        <taxon>Clostridia</taxon>
        <taxon>Lachnospirales</taxon>
        <taxon>Lachnospiraceae</taxon>
        <taxon>Suilimivivens</taxon>
    </lineage>
</organism>
<dbReference type="EMBL" id="JAOQKJ010000005">
    <property type="protein sequence ID" value="MCU6744399.1"/>
    <property type="molecule type" value="Genomic_DNA"/>
</dbReference>
<sequence>MEQRICRRCLAKDMPDASYFDNMYEYIRQLDPEIKAEDSLYEERLSFCKECDHLLNGMCRICGCFVEMRAAIRKNHCPDIHGKW</sequence>
<dbReference type="Proteomes" id="UP001652432">
    <property type="component" value="Unassembled WGS sequence"/>
</dbReference>
<protein>
    <submittedName>
        <fullName evidence="1">DUF6171 family protein</fullName>
    </submittedName>
</protein>
<dbReference type="RefSeq" id="WP_262574450.1">
    <property type="nucleotide sequence ID" value="NZ_JAOQKJ010000005.1"/>
</dbReference>
<dbReference type="Pfam" id="PF19668">
    <property type="entry name" value="DUF6171"/>
    <property type="match status" value="1"/>
</dbReference>
<reference evidence="1 2" key="1">
    <citation type="journal article" date="2021" name="ISME Commun">
        <title>Automated analysis of genomic sequences facilitates high-throughput and comprehensive description of bacteria.</title>
        <authorList>
            <person name="Hitch T.C.A."/>
        </authorList>
    </citation>
    <scope>NUCLEOTIDE SEQUENCE [LARGE SCALE GENOMIC DNA]</scope>
    <source>
        <strain evidence="1 2">Sanger_18</strain>
    </source>
</reference>
<dbReference type="InterPro" id="IPR046169">
    <property type="entry name" value="DUF6171"/>
</dbReference>
<name>A0ABT2T3N7_9FIRM</name>
<keyword evidence="2" id="KW-1185">Reference proteome</keyword>
<evidence type="ECO:0000313" key="2">
    <source>
        <dbReference type="Proteomes" id="UP001652432"/>
    </source>
</evidence>
<proteinExistence type="predicted"/>
<evidence type="ECO:0000313" key="1">
    <source>
        <dbReference type="EMBL" id="MCU6744399.1"/>
    </source>
</evidence>
<accession>A0ABT2T3N7</accession>
<gene>
    <name evidence="1" type="ORF">OCV77_07805</name>
</gene>